<dbReference type="Proteomes" id="UP001649381">
    <property type="component" value="Unassembled WGS sequence"/>
</dbReference>
<keyword evidence="3" id="KW-1185">Reference proteome</keyword>
<organism evidence="2 3">
    <name type="scientific">Pseudalkalibacillus berkeleyi</name>
    <dbReference type="NCBI Taxonomy" id="1069813"/>
    <lineage>
        <taxon>Bacteria</taxon>
        <taxon>Bacillati</taxon>
        <taxon>Bacillota</taxon>
        <taxon>Bacilli</taxon>
        <taxon>Bacillales</taxon>
        <taxon>Fictibacillaceae</taxon>
        <taxon>Pseudalkalibacillus</taxon>
    </lineage>
</organism>
<sequence>MTIQIISIMIIGLGGGLAVGAGFVALLTVFGILPRLMQISKTYSRIRSYEMSVILGVLFSSWYGLRDMTIHMNAWILIPIGIASGTFIGMLAAALTEVLNVLPILMKRVGFKEQVLGLLMAILFGKVLGSLFHWIFFVHL</sequence>
<feature type="transmembrane region" description="Helical" evidence="1">
    <location>
        <begin position="6"/>
        <end position="34"/>
    </location>
</feature>
<proteinExistence type="predicted"/>
<keyword evidence="1" id="KW-1133">Transmembrane helix</keyword>
<dbReference type="EMBL" id="JAKIJS010000001">
    <property type="protein sequence ID" value="MCF6137647.1"/>
    <property type="molecule type" value="Genomic_DNA"/>
</dbReference>
<dbReference type="Pfam" id="PF13782">
    <property type="entry name" value="SpoVAB"/>
    <property type="match status" value="1"/>
</dbReference>
<evidence type="ECO:0000313" key="2">
    <source>
        <dbReference type="EMBL" id="MCF6137647.1"/>
    </source>
</evidence>
<feature type="transmembrane region" description="Helical" evidence="1">
    <location>
        <begin position="46"/>
        <end position="63"/>
    </location>
</feature>
<comment type="caution">
    <text evidence="2">The sequence shown here is derived from an EMBL/GenBank/DDBJ whole genome shotgun (WGS) entry which is preliminary data.</text>
</comment>
<accession>A0ABS9H1H7</accession>
<keyword evidence="1" id="KW-0472">Membrane</keyword>
<evidence type="ECO:0000313" key="3">
    <source>
        <dbReference type="Proteomes" id="UP001649381"/>
    </source>
</evidence>
<feature type="transmembrane region" description="Helical" evidence="1">
    <location>
        <begin position="75"/>
        <end position="95"/>
    </location>
</feature>
<keyword evidence="1" id="KW-0812">Transmembrane</keyword>
<reference evidence="2 3" key="1">
    <citation type="submission" date="2022-01" db="EMBL/GenBank/DDBJ databases">
        <title>Alkalihalobacillus sp. EGI L200015, a novel bacterium isolated from a salt lake sediment.</title>
        <authorList>
            <person name="Gao L."/>
            <person name="Fang B.-Z."/>
            <person name="Li W.-J."/>
        </authorList>
    </citation>
    <scope>NUCLEOTIDE SEQUENCE [LARGE SCALE GENOMIC DNA]</scope>
    <source>
        <strain evidence="2 3">KCTC 12718</strain>
    </source>
</reference>
<dbReference type="InterPro" id="IPR020144">
    <property type="entry name" value="SpoVAB"/>
</dbReference>
<name>A0ABS9H1H7_9BACL</name>
<protein>
    <submittedName>
        <fullName evidence="2">Stage V sporulation protein AB</fullName>
    </submittedName>
</protein>
<dbReference type="RefSeq" id="WP_236333408.1">
    <property type="nucleotide sequence ID" value="NZ_JAKIJS010000001.1"/>
</dbReference>
<feature type="transmembrane region" description="Helical" evidence="1">
    <location>
        <begin position="115"/>
        <end position="137"/>
    </location>
</feature>
<gene>
    <name evidence="2" type="ORF">L2716_07885</name>
</gene>
<evidence type="ECO:0000256" key="1">
    <source>
        <dbReference type="SAM" id="Phobius"/>
    </source>
</evidence>